<accession>A0A9Q9C4U9</accession>
<evidence type="ECO:0000256" key="2">
    <source>
        <dbReference type="ARBA" id="ARBA00010210"/>
    </source>
</evidence>
<dbReference type="InterPro" id="IPR019786">
    <property type="entry name" value="Zinc_finger_PHD-type_CS"/>
</dbReference>
<reference evidence="11" key="1">
    <citation type="submission" date="2021-05" db="EMBL/GenBank/DDBJ databases">
        <title>Encephalitozoon hellem ATCC 50604 Complete Genome.</title>
        <authorList>
            <person name="Mascarenhas dos Santos A.C."/>
            <person name="Julian A.T."/>
            <person name="Pombert J.-F."/>
        </authorList>
    </citation>
    <scope>NUCLEOTIDE SEQUENCE</scope>
    <source>
        <strain evidence="11">ATCC 50604</strain>
    </source>
</reference>
<dbReference type="PROSITE" id="PS01359">
    <property type="entry name" value="ZF_PHD_1"/>
    <property type="match status" value="1"/>
</dbReference>
<dbReference type="PROSITE" id="PS50016">
    <property type="entry name" value="ZF_PHD_2"/>
    <property type="match status" value="1"/>
</dbReference>
<dbReference type="InterPro" id="IPR013083">
    <property type="entry name" value="Znf_RING/FYVE/PHD"/>
</dbReference>
<dbReference type="SUPFAM" id="SSF57903">
    <property type="entry name" value="FYVE/PHD zinc finger"/>
    <property type="match status" value="1"/>
</dbReference>
<protein>
    <submittedName>
        <fullName evidence="11">Inhibitor of growth PHD finger domain-containing protein</fullName>
    </submittedName>
</protein>
<feature type="site" description="Histone H3K4me3 binding" evidence="7">
    <location>
        <position position="142"/>
    </location>
</feature>
<dbReference type="InterPro" id="IPR011011">
    <property type="entry name" value="Znf_FYVE_PHD"/>
</dbReference>
<feature type="binding site" evidence="8">
    <location>
        <position position="150"/>
    </location>
    <ligand>
        <name>Zn(2+)</name>
        <dbReference type="ChEBI" id="CHEBI:29105"/>
        <label>2</label>
    </ligand>
</feature>
<feature type="site" description="Histone H3K4me3 binding" evidence="7">
    <location>
        <position position="154"/>
    </location>
</feature>
<feature type="domain" description="PHD-type" evidence="10">
    <location>
        <begin position="129"/>
        <end position="178"/>
    </location>
</feature>
<dbReference type="Pfam" id="PF23011">
    <property type="entry name" value="PHD-1st_NSD"/>
    <property type="match status" value="1"/>
</dbReference>
<evidence type="ECO:0000256" key="8">
    <source>
        <dbReference type="PIRSR" id="PIRSR628651-51"/>
    </source>
</evidence>
<feature type="binding site" evidence="8">
    <location>
        <position position="172"/>
    </location>
    <ligand>
        <name>Zn(2+)</name>
        <dbReference type="ChEBI" id="CHEBI:29105"/>
        <label>2</label>
    </ligand>
</feature>
<dbReference type="InterPro" id="IPR001965">
    <property type="entry name" value="Znf_PHD"/>
</dbReference>
<evidence type="ECO:0000259" key="10">
    <source>
        <dbReference type="PROSITE" id="PS50016"/>
    </source>
</evidence>
<comment type="similarity">
    <text evidence="2">Belongs to the ING family.</text>
</comment>
<name>A0A9Q9C4U9_ENCHE</name>
<dbReference type="Gene3D" id="3.30.40.10">
    <property type="entry name" value="Zinc/RING finger domain, C3HC4 (zinc finger)"/>
    <property type="match status" value="1"/>
</dbReference>
<keyword evidence="6" id="KW-0539">Nucleus</keyword>
<evidence type="ECO:0000256" key="9">
    <source>
        <dbReference type="PROSITE-ProRule" id="PRU00146"/>
    </source>
</evidence>
<dbReference type="GO" id="GO:0005634">
    <property type="term" value="C:nucleus"/>
    <property type="evidence" value="ECO:0007669"/>
    <property type="project" value="UniProtKB-SubCell"/>
</dbReference>
<evidence type="ECO:0000256" key="3">
    <source>
        <dbReference type="ARBA" id="ARBA00022723"/>
    </source>
</evidence>
<organism evidence="11 12">
    <name type="scientific">Encephalitozoon hellem</name>
    <name type="common">Microsporidian parasite</name>
    <dbReference type="NCBI Taxonomy" id="27973"/>
    <lineage>
        <taxon>Eukaryota</taxon>
        <taxon>Fungi</taxon>
        <taxon>Fungi incertae sedis</taxon>
        <taxon>Microsporidia</taxon>
        <taxon>Unikaryonidae</taxon>
        <taxon>Encephalitozoon</taxon>
    </lineage>
</organism>
<evidence type="ECO:0000256" key="6">
    <source>
        <dbReference type="ARBA" id="ARBA00023242"/>
    </source>
</evidence>
<feature type="binding site" evidence="8">
    <location>
        <position position="156"/>
    </location>
    <ligand>
        <name>Zn(2+)</name>
        <dbReference type="ChEBI" id="CHEBI:29105"/>
        <label>1</label>
    </ligand>
</feature>
<feature type="binding site" evidence="8">
    <location>
        <position position="132"/>
    </location>
    <ligand>
        <name>Zn(2+)</name>
        <dbReference type="ChEBI" id="CHEBI:29105"/>
        <label>1</label>
    </ligand>
</feature>
<dbReference type="SMART" id="SM00249">
    <property type="entry name" value="PHD"/>
    <property type="match status" value="1"/>
</dbReference>
<sequence length="183" mass="21304">MQSHFEVFDKMLEEVQQLRLDAIYFTKLTSRMDGRIEKLRKKCRRYKEKFIQRPLERYAKRIAKCHKAVKKLLRNNRDSGKTFGDVVTGLKKRCEELCSRAEASFDLEHPSISDMNCVVNLGEMGKNEKLYCRCGRPPFKSMIACDSPDCVRKWFHFECVGLASTPRAPWTCPECRKAAALND</sequence>
<dbReference type="GO" id="GO:0004402">
    <property type="term" value="F:histone acetyltransferase activity"/>
    <property type="evidence" value="ECO:0007669"/>
    <property type="project" value="TreeGrafter"/>
</dbReference>
<feature type="binding site" evidence="8">
    <location>
        <position position="175"/>
    </location>
    <ligand>
        <name>Zn(2+)</name>
        <dbReference type="ChEBI" id="CHEBI:29105"/>
        <label>2</label>
    </ligand>
</feature>
<dbReference type="EMBL" id="CP075156">
    <property type="protein sequence ID" value="UTX44189.1"/>
    <property type="molecule type" value="Genomic_DNA"/>
</dbReference>
<dbReference type="GO" id="GO:0006355">
    <property type="term" value="P:regulation of DNA-templated transcription"/>
    <property type="evidence" value="ECO:0007669"/>
    <property type="project" value="TreeGrafter"/>
</dbReference>
<dbReference type="InterPro" id="IPR019787">
    <property type="entry name" value="Znf_PHD-finger"/>
</dbReference>
<feature type="binding site" evidence="8">
    <location>
        <position position="159"/>
    </location>
    <ligand>
        <name>Zn(2+)</name>
        <dbReference type="ChEBI" id="CHEBI:29105"/>
        <label>1</label>
    </ligand>
</feature>
<dbReference type="GO" id="GO:0008270">
    <property type="term" value="F:zinc ion binding"/>
    <property type="evidence" value="ECO:0007669"/>
    <property type="project" value="UniProtKB-KW"/>
</dbReference>
<feature type="site" description="Histone H3K4me3 binding" evidence="7">
    <location>
        <position position="131"/>
    </location>
</feature>
<evidence type="ECO:0000256" key="5">
    <source>
        <dbReference type="ARBA" id="ARBA00022833"/>
    </source>
</evidence>
<keyword evidence="4 9" id="KW-0863">Zinc-finger</keyword>
<feature type="site" description="Histone H3K4me3 binding" evidence="7">
    <location>
        <position position="146"/>
    </location>
</feature>
<comment type="subcellular location">
    <subcellularLocation>
        <location evidence="1">Nucleus</location>
    </subcellularLocation>
</comment>
<dbReference type="InterPro" id="IPR028651">
    <property type="entry name" value="ING_fam"/>
</dbReference>
<evidence type="ECO:0000256" key="1">
    <source>
        <dbReference type="ARBA" id="ARBA00004123"/>
    </source>
</evidence>
<dbReference type="GO" id="GO:0000123">
    <property type="term" value="C:histone acetyltransferase complex"/>
    <property type="evidence" value="ECO:0007669"/>
    <property type="project" value="TreeGrafter"/>
</dbReference>
<proteinExistence type="inferred from homology"/>
<evidence type="ECO:0000313" key="12">
    <source>
        <dbReference type="Proteomes" id="UP001059546"/>
    </source>
</evidence>
<dbReference type="PANTHER" id="PTHR10333:SF94">
    <property type="entry name" value="FINGER DOMAIN PROTEIN, PUTATIVE (AFU_ORTHOLOGUE AFUA_3G11940)-RELATED"/>
    <property type="match status" value="1"/>
</dbReference>
<dbReference type="CDD" id="cd15505">
    <property type="entry name" value="PHD_ING"/>
    <property type="match status" value="1"/>
</dbReference>
<dbReference type="Proteomes" id="UP001059546">
    <property type="component" value="Chromosome X"/>
</dbReference>
<feature type="binding site" evidence="8">
    <location>
        <position position="134"/>
    </location>
    <ligand>
        <name>Zn(2+)</name>
        <dbReference type="ChEBI" id="CHEBI:29105"/>
        <label>1</label>
    </ligand>
</feature>
<dbReference type="InterPro" id="IPR059153">
    <property type="entry name" value="NSD_PHD-1st"/>
</dbReference>
<feature type="binding site" evidence="8">
    <location>
        <position position="145"/>
    </location>
    <ligand>
        <name>Zn(2+)</name>
        <dbReference type="ChEBI" id="CHEBI:29105"/>
        <label>2</label>
    </ligand>
</feature>
<keyword evidence="5 8" id="KW-0862">Zinc</keyword>
<evidence type="ECO:0000313" key="11">
    <source>
        <dbReference type="EMBL" id="UTX44189.1"/>
    </source>
</evidence>
<gene>
    <name evidence="11" type="ORF">GPU96_10g19800</name>
</gene>
<evidence type="ECO:0000256" key="7">
    <source>
        <dbReference type="PIRSR" id="PIRSR628651-50"/>
    </source>
</evidence>
<evidence type="ECO:0000256" key="4">
    <source>
        <dbReference type="ARBA" id="ARBA00022771"/>
    </source>
</evidence>
<dbReference type="PANTHER" id="PTHR10333">
    <property type="entry name" value="INHIBITOR OF GROWTH PROTEIN"/>
    <property type="match status" value="1"/>
</dbReference>
<dbReference type="AlphaFoldDB" id="A0A9Q9C4U9"/>
<keyword evidence="3 8" id="KW-0479">Metal-binding</keyword>